<dbReference type="AlphaFoldDB" id="A0A1C1A3P1"/>
<evidence type="ECO:0008006" key="6">
    <source>
        <dbReference type="Google" id="ProtNLM"/>
    </source>
</evidence>
<keyword evidence="1" id="KW-1133">Transmembrane helix</keyword>
<dbReference type="Gene3D" id="6.10.340.10">
    <property type="match status" value="1"/>
</dbReference>
<organism evidence="4 5">
    <name type="scientific">Paenibacillus pectinilyticus</name>
    <dbReference type="NCBI Taxonomy" id="512399"/>
    <lineage>
        <taxon>Bacteria</taxon>
        <taxon>Bacillati</taxon>
        <taxon>Bacillota</taxon>
        <taxon>Bacilli</taxon>
        <taxon>Bacillales</taxon>
        <taxon>Paenibacillaceae</taxon>
        <taxon>Paenibacillus</taxon>
    </lineage>
</organism>
<protein>
    <recommendedName>
        <fullName evidence="6">Histidine kinase/HSP90-like ATPase domain-containing protein</fullName>
    </recommendedName>
</protein>
<dbReference type="GO" id="GO:0016020">
    <property type="term" value="C:membrane"/>
    <property type="evidence" value="ECO:0007669"/>
    <property type="project" value="InterPro"/>
</dbReference>
<dbReference type="InterPro" id="IPR003594">
    <property type="entry name" value="HATPase_dom"/>
</dbReference>
<dbReference type="EMBL" id="LYPC01000014">
    <property type="protein sequence ID" value="OCT15179.1"/>
    <property type="molecule type" value="Genomic_DNA"/>
</dbReference>
<dbReference type="Gene3D" id="3.30.565.10">
    <property type="entry name" value="Histidine kinase-like ATPase, C-terminal domain"/>
    <property type="match status" value="1"/>
</dbReference>
<dbReference type="Pfam" id="PF02518">
    <property type="entry name" value="HATPase_c"/>
    <property type="match status" value="1"/>
</dbReference>
<dbReference type="GO" id="GO:0000155">
    <property type="term" value="F:phosphorelay sensor kinase activity"/>
    <property type="evidence" value="ECO:0007669"/>
    <property type="project" value="InterPro"/>
</dbReference>
<dbReference type="Pfam" id="PF06580">
    <property type="entry name" value="His_kinase"/>
    <property type="match status" value="1"/>
</dbReference>
<reference evidence="5" key="1">
    <citation type="submission" date="2016-05" db="EMBL/GenBank/DDBJ databases">
        <title>Paenibacillus oryzae. sp. nov., isolated from the rice root.</title>
        <authorList>
            <person name="Zhang J."/>
            <person name="Zhang X."/>
        </authorList>
    </citation>
    <scope>NUCLEOTIDE SEQUENCE [LARGE SCALE GENOMIC DNA]</scope>
    <source>
        <strain evidence="5">KCTC13222</strain>
    </source>
</reference>
<dbReference type="InterPro" id="IPR036890">
    <property type="entry name" value="HATPase_C_sf"/>
</dbReference>
<comment type="caution">
    <text evidence="4">The sequence shown here is derived from an EMBL/GenBank/DDBJ whole genome shotgun (WGS) entry which is preliminary data.</text>
</comment>
<sequence length="593" mass="67828">MYRAFKKWGIKTQLMILILVSTVFIMLTQAFSYWQMSETISARNDEYLNELLVNVSKTIENNFNAVNRIMTSTAYNDLVQRYLMEEDPTNRFLLNQSMVSTLENVKPLNRSIVDFVLIGKFGNDYNVGYDPSTRAAFQAIINRVSDKPNQVAFRGINNLYFKQSTANYVVAELPIRGVNSGLGYGLEIGHLFILLDTQTIIPQIESNRTAGMYYVLDTDDVVISSNNQLGIGKKWEDISVHNSVVRTKDIPDFGFKLVSVIPNSELYRGMGQLRLITAVLVGIMIILMYGTYLAIGNNIMQPIKTFVKYVNNIKSKNEDILKDQENLQLEGYAEIGLMATKFNQLMNEKNELTQHVLQTNSRIYELELLKKQAELAYLNSQINPHFLYNTLECIQGIASVKGVHEIQRMTAALSQIFRYSIKGEETVSLSEELRIVKHYISIQLVRFQNRFDVHYDIPEQLLSFPVKKMILQPIVENAIFHGIEMKSTKGNLWIEAKRNPYGDVEILIKDDGVGIRTERLHELKQRLNIGSDEELSGMLVGNKQRIGISNVNQRLKVEYGFEYGITIHSTEHEGTKVLLTLPQESVRDERIFS</sequence>
<accession>A0A1C1A3P1</accession>
<dbReference type="STRING" id="512399.A8709_13835"/>
<evidence type="ECO:0000313" key="4">
    <source>
        <dbReference type="EMBL" id="OCT15179.1"/>
    </source>
</evidence>
<feature type="transmembrane region" description="Helical" evidence="1">
    <location>
        <begin position="275"/>
        <end position="295"/>
    </location>
</feature>
<dbReference type="RefSeq" id="WP_065852090.1">
    <property type="nucleotide sequence ID" value="NZ_LYPC01000014.1"/>
</dbReference>
<dbReference type="InterPro" id="IPR010559">
    <property type="entry name" value="Sig_transdc_His_kin_internal"/>
</dbReference>
<dbReference type="PANTHER" id="PTHR34220">
    <property type="entry name" value="SENSOR HISTIDINE KINASE YPDA"/>
    <property type="match status" value="1"/>
</dbReference>
<feature type="domain" description="Signal transduction histidine kinase internal region" evidence="3">
    <location>
        <begin position="373"/>
        <end position="451"/>
    </location>
</feature>
<keyword evidence="5" id="KW-1185">Reference proteome</keyword>
<dbReference type="SUPFAM" id="SSF55874">
    <property type="entry name" value="ATPase domain of HSP90 chaperone/DNA topoisomerase II/histidine kinase"/>
    <property type="match status" value="1"/>
</dbReference>
<evidence type="ECO:0000313" key="5">
    <source>
        <dbReference type="Proteomes" id="UP000093309"/>
    </source>
</evidence>
<evidence type="ECO:0000259" key="2">
    <source>
        <dbReference type="Pfam" id="PF02518"/>
    </source>
</evidence>
<dbReference type="Proteomes" id="UP000093309">
    <property type="component" value="Unassembled WGS sequence"/>
</dbReference>
<name>A0A1C1A3P1_9BACL</name>
<keyword evidence="1" id="KW-0812">Transmembrane</keyword>
<feature type="domain" description="Histidine kinase/HSP90-like ATPase" evidence="2">
    <location>
        <begin position="470"/>
        <end position="584"/>
    </location>
</feature>
<evidence type="ECO:0000259" key="3">
    <source>
        <dbReference type="Pfam" id="PF06580"/>
    </source>
</evidence>
<dbReference type="InterPro" id="IPR050640">
    <property type="entry name" value="Bact_2-comp_sensor_kinase"/>
</dbReference>
<dbReference type="OrthoDB" id="9809348at2"/>
<keyword evidence="1" id="KW-0472">Membrane</keyword>
<dbReference type="PANTHER" id="PTHR34220:SF7">
    <property type="entry name" value="SENSOR HISTIDINE KINASE YPDA"/>
    <property type="match status" value="1"/>
</dbReference>
<evidence type="ECO:0000256" key="1">
    <source>
        <dbReference type="SAM" id="Phobius"/>
    </source>
</evidence>
<proteinExistence type="predicted"/>
<gene>
    <name evidence="4" type="ORF">A8709_13835</name>
</gene>